<name>A0A6A6WV99_9PLEO</name>
<sequence length="194" mass="21615">MEPSPTKNVDVPSVEVDFQRYPTSQKLLKRCQDFFSEVENLTPGKDLEAYLNENYGPGNPIYEDLCALTIEGLKEGWVANIELDGPKYRRSKVAVPKEETSFLSITTVYMDSQEEYSGQYHKHPYGEINCVVQIDKTAELKGMQGWQGAGWTSPGPGTHHYPQVRNGALIALFFLPAGRISYTAKPGDAQPIAV</sequence>
<dbReference type="EMBL" id="MU002275">
    <property type="protein sequence ID" value="KAF2787828.1"/>
    <property type="molecule type" value="Genomic_DNA"/>
</dbReference>
<evidence type="ECO:0000313" key="2">
    <source>
        <dbReference type="Proteomes" id="UP000799757"/>
    </source>
</evidence>
<dbReference type="AlphaFoldDB" id="A0A6A6WV99"/>
<accession>A0A6A6WV99</accession>
<dbReference type="OrthoDB" id="2845956at2759"/>
<dbReference type="Pfam" id="PF16155">
    <property type="entry name" value="PnbB"/>
    <property type="match status" value="1"/>
</dbReference>
<reference evidence="1" key="1">
    <citation type="journal article" date="2020" name="Stud. Mycol.">
        <title>101 Dothideomycetes genomes: a test case for predicting lifestyles and emergence of pathogens.</title>
        <authorList>
            <person name="Haridas S."/>
            <person name="Albert R."/>
            <person name="Binder M."/>
            <person name="Bloem J."/>
            <person name="Labutti K."/>
            <person name="Salamov A."/>
            <person name="Andreopoulos B."/>
            <person name="Baker S."/>
            <person name="Barry K."/>
            <person name="Bills G."/>
            <person name="Bluhm B."/>
            <person name="Cannon C."/>
            <person name="Castanera R."/>
            <person name="Culley D."/>
            <person name="Daum C."/>
            <person name="Ezra D."/>
            <person name="Gonzalez J."/>
            <person name="Henrissat B."/>
            <person name="Kuo A."/>
            <person name="Liang C."/>
            <person name="Lipzen A."/>
            <person name="Lutzoni F."/>
            <person name="Magnuson J."/>
            <person name="Mondo S."/>
            <person name="Nolan M."/>
            <person name="Ohm R."/>
            <person name="Pangilinan J."/>
            <person name="Park H.-J."/>
            <person name="Ramirez L."/>
            <person name="Alfaro M."/>
            <person name="Sun H."/>
            <person name="Tritt A."/>
            <person name="Yoshinaga Y."/>
            <person name="Zwiers L.-H."/>
            <person name="Turgeon B."/>
            <person name="Goodwin S."/>
            <person name="Spatafora J."/>
            <person name="Crous P."/>
            <person name="Grigoriev I."/>
        </authorList>
    </citation>
    <scope>NUCLEOTIDE SEQUENCE</scope>
    <source>
        <strain evidence="1">CBS 109.77</strain>
    </source>
</reference>
<dbReference type="InterPro" id="IPR032345">
    <property type="entry name" value="PnbB"/>
</dbReference>
<keyword evidence="2" id="KW-1185">Reference proteome</keyword>
<proteinExistence type="predicted"/>
<dbReference type="Proteomes" id="UP000799757">
    <property type="component" value="Unassembled WGS sequence"/>
</dbReference>
<protein>
    <recommendedName>
        <fullName evidence="3">p-hydroxylaminobenzoate lyase</fullName>
    </recommendedName>
</protein>
<organism evidence="1 2">
    <name type="scientific">Melanomma pulvis-pyrius CBS 109.77</name>
    <dbReference type="NCBI Taxonomy" id="1314802"/>
    <lineage>
        <taxon>Eukaryota</taxon>
        <taxon>Fungi</taxon>
        <taxon>Dikarya</taxon>
        <taxon>Ascomycota</taxon>
        <taxon>Pezizomycotina</taxon>
        <taxon>Dothideomycetes</taxon>
        <taxon>Pleosporomycetidae</taxon>
        <taxon>Pleosporales</taxon>
        <taxon>Melanommataceae</taxon>
        <taxon>Melanomma</taxon>
    </lineage>
</organism>
<gene>
    <name evidence="1" type="ORF">K505DRAFT_411221</name>
</gene>
<evidence type="ECO:0008006" key="3">
    <source>
        <dbReference type="Google" id="ProtNLM"/>
    </source>
</evidence>
<evidence type="ECO:0000313" key="1">
    <source>
        <dbReference type="EMBL" id="KAF2787828.1"/>
    </source>
</evidence>